<proteinExistence type="predicted"/>
<sequence>MLTSLPPELFSMVIEKLEKRDLKSLSQVTKYTHALVAHALWQSVTITAEHEDRLHCIKVAALPQVCFELATQFHLRSGFRFITCDRCPYGNDGDELDNDEVPDWMSESIEDEDEYKDEPHFDCLTQRVKSILGRFEDGKLSSFSEDDECDLDLSSFRQLQSLRWKAPANAHLEALSVAIRSNSVHLKKLELDFGRWEDLWMSLDHDRDDDEDEERYYFSAKILQLTNHSPRPFFPDIRVLSLSHVPLGAAAMAPAINFSTLVSLTLRKCLRWEEFLERVLEQGPTINLTKLEIQDSDSVSTGMGPFVIADLLEAFRGLEELFITDMGVSLDSTVVWSHVAHHRATLRRFVYHQRVVDQDEESPYFEKERDLRGLGIGRGRSLVKIP</sequence>
<accession>M7SL80</accession>
<feature type="domain" description="F-box" evidence="1">
    <location>
        <begin position="1"/>
        <end position="44"/>
    </location>
</feature>
<dbReference type="HOGENOM" id="CLU_622507_0_0_1"/>
<protein>
    <recommendedName>
        <fullName evidence="1">F-box domain-containing protein</fullName>
    </recommendedName>
</protein>
<organism evidence="2 3">
    <name type="scientific">Eutypa lata (strain UCR-EL1)</name>
    <name type="common">Grapevine dieback disease fungus</name>
    <name type="synonym">Eutypa armeniacae</name>
    <dbReference type="NCBI Taxonomy" id="1287681"/>
    <lineage>
        <taxon>Eukaryota</taxon>
        <taxon>Fungi</taxon>
        <taxon>Dikarya</taxon>
        <taxon>Ascomycota</taxon>
        <taxon>Pezizomycotina</taxon>
        <taxon>Sordariomycetes</taxon>
        <taxon>Xylariomycetidae</taxon>
        <taxon>Xylariales</taxon>
        <taxon>Diatrypaceae</taxon>
        <taxon>Eutypa</taxon>
    </lineage>
</organism>
<dbReference type="InterPro" id="IPR001810">
    <property type="entry name" value="F-box_dom"/>
</dbReference>
<gene>
    <name evidence="2" type="ORF">UCREL1_5899</name>
</gene>
<dbReference type="InterPro" id="IPR032675">
    <property type="entry name" value="LRR_dom_sf"/>
</dbReference>
<dbReference type="Gene3D" id="3.80.10.10">
    <property type="entry name" value="Ribonuclease Inhibitor"/>
    <property type="match status" value="1"/>
</dbReference>
<dbReference type="SUPFAM" id="SSF52047">
    <property type="entry name" value="RNI-like"/>
    <property type="match status" value="1"/>
</dbReference>
<dbReference type="PROSITE" id="PS50181">
    <property type="entry name" value="FBOX"/>
    <property type="match status" value="1"/>
</dbReference>
<keyword evidence="3" id="KW-1185">Reference proteome</keyword>
<evidence type="ECO:0000259" key="1">
    <source>
        <dbReference type="PROSITE" id="PS50181"/>
    </source>
</evidence>
<dbReference type="eggNOG" id="ENOG502SP3T">
    <property type="taxonomic scope" value="Eukaryota"/>
</dbReference>
<dbReference type="KEGG" id="ela:UCREL1_5899"/>
<dbReference type="AlphaFoldDB" id="M7SL80"/>
<dbReference type="OMA" id="WMSESIE"/>
<name>M7SL80_EUTLA</name>
<dbReference type="EMBL" id="KB706519">
    <property type="protein sequence ID" value="EMR67104.1"/>
    <property type="molecule type" value="Genomic_DNA"/>
</dbReference>
<dbReference type="OrthoDB" id="4762784at2759"/>
<evidence type="ECO:0000313" key="2">
    <source>
        <dbReference type="EMBL" id="EMR67104.1"/>
    </source>
</evidence>
<dbReference type="Proteomes" id="UP000012174">
    <property type="component" value="Unassembled WGS sequence"/>
</dbReference>
<reference evidence="3" key="1">
    <citation type="journal article" date="2013" name="Genome Announc.">
        <title>Draft genome sequence of the grapevine dieback fungus Eutypa lata UCR-EL1.</title>
        <authorList>
            <person name="Blanco-Ulate B."/>
            <person name="Rolshausen P.E."/>
            <person name="Cantu D."/>
        </authorList>
    </citation>
    <scope>NUCLEOTIDE SEQUENCE [LARGE SCALE GENOMIC DNA]</scope>
    <source>
        <strain evidence="3">UCR-EL1</strain>
    </source>
</reference>
<evidence type="ECO:0000313" key="3">
    <source>
        <dbReference type="Proteomes" id="UP000012174"/>
    </source>
</evidence>